<feature type="domain" description="Glutamine amidotransferase type-2" evidence="9">
    <location>
        <begin position="1"/>
        <end position="192"/>
    </location>
</feature>
<accession>A0A419S1N3</accession>
<comment type="caution">
    <text evidence="10">The sequence shown here is derived from an EMBL/GenBank/DDBJ whole genome shotgun (WGS) entry which is preliminary data.</text>
</comment>
<evidence type="ECO:0000256" key="3">
    <source>
        <dbReference type="ARBA" id="ARBA00012737"/>
    </source>
</evidence>
<dbReference type="SUPFAM" id="SSF52402">
    <property type="entry name" value="Adenine nucleotide alpha hydrolases-like"/>
    <property type="match status" value="1"/>
</dbReference>
<evidence type="ECO:0000313" key="11">
    <source>
        <dbReference type="Proteomes" id="UP000283433"/>
    </source>
</evidence>
<evidence type="ECO:0000256" key="1">
    <source>
        <dbReference type="ARBA" id="ARBA00005187"/>
    </source>
</evidence>
<dbReference type="AlphaFoldDB" id="A0A419S1N3"/>
<dbReference type="Gene3D" id="3.60.20.10">
    <property type="entry name" value="Glutamine Phosphoribosylpyrophosphate, subunit 1, domain 1"/>
    <property type="match status" value="1"/>
</dbReference>
<dbReference type="InterPro" id="IPR006426">
    <property type="entry name" value="Asn_synth_AEB"/>
</dbReference>
<keyword evidence="6" id="KW-0315">Glutamine amidotransferase</keyword>
<evidence type="ECO:0000256" key="2">
    <source>
        <dbReference type="ARBA" id="ARBA00005752"/>
    </source>
</evidence>
<evidence type="ECO:0000313" key="10">
    <source>
        <dbReference type="EMBL" id="RKD12396.1"/>
    </source>
</evidence>
<protein>
    <recommendedName>
        <fullName evidence="3">asparagine synthase (glutamine-hydrolyzing)</fullName>
        <ecNumber evidence="3">6.3.5.4</ecNumber>
    </recommendedName>
</protein>
<dbReference type="EMBL" id="MBTA01000030">
    <property type="protein sequence ID" value="RKD12396.1"/>
    <property type="molecule type" value="Genomic_DNA"/>
</dbReference>
<name>A0A419S1N3_9SPHI</name>
<dbReference type="InterPro" id="IPR051786">
    <property type="entry name" value="ASN_synthetase/amidase"/>
</dbReference>
<dbReference type="Pfam" id="PF00733">
    <property type="entry name" value="Asn_synthase"/>
    <property type="match status" value="1"/>
</dbReference>
<dbReference type="GO" id="GO:0004066">
    <property type="term" value="F:asparagine synthase (glutamine-hydrolyzing) activity"/>
    <property type="evidence" value="ECO:0007669"/>
    <property type="project" value="UniProtKB-EC"/>
</dbReference>
<keyword evidence="11" id="KW-1185">Reference proteome</keyword>
<dbReference type="GO" id="GO:0005524">
    <property type="term" value="F:ATP binding"/>
    <property type="evidence" value="ECO:0007669"/>
    <property type="project" value="UniProtKB-KW"/>
</dbReference>
<dbReference type="Gene3D" id="3.40.50.620">
    <property type="entry name" value="HUPs"/>
    <property type="match status" value="1"/>
</dbReference>
<dbReference type="GO" id="GO:0005829">
    <property type="term" value="C:cytosol"/>
    <property type="evidence" value="ECO:0007669"/>
    <property type="project" value="TreeGrafter"/>
</dbReference>
<gene>
    <name evidence="10" type="ORF">BCY91_12155</name>
</gene>
<dbReference type="InterPro" id="IPR014729">
    <property type="entry name" value="Rossmann-like_a/b/a_fold"/>
</dbReference>
<dbReference type="PROSITE" id="PS51278">
    <property type="entry name" value="GATASE_TYPE_2"/>
    <property type="match status" value="1"/>
</dbReference>
<feature type="binding site" evidence="8">
    <location>
        <begin position="341"/>
        <end position="342"/>
    </location>
    <ligand>
        <name>ATP</name>
        <dbReference type="ChEBI" id="CHEBI:30616"/>
    </ligand>
</feature>
<keyword evidence="5 8" id="KW-0067">ATP-binding</keyword>
<dbReference type="InterPro" id="IPR033738">
    <property type="entry name" value="AsnB_N"/>
</dbReference>
<reference evidence="10 11" key="1">
    <citation type="submission" date="2016-07" db="EMBL/GenBank/DDBJ databases">
        <title>Genome of Pelobium manganitolerans.</title>
        <authorList>
            <person name="Wu S."/>
            <person name="Wang G."/>
        </authorList>
    </citation>
    <scope>NUCLEOTIDE SEQUENCE [LARGE SCALE GENOMIC DNA]</scope>
    <source>
        <strain evidence="10 11">YS-25</strain>
    </source>
</reference>
<evidence type="ECO:0000256" key="5">
    <source>
        <dbReference type="ARBA" id="ARBA00022840"/>
    </source>
</evidence>
<dbReference type="PIRSF" id="PIRSF001589">
    <property type="entry name" value="Asn_synthetase_glu-h"/>
    <property type="match status" value="1"/>
</dbReference>
<evidence type="ECO:0000256" key="4">
    <source>
        <dbReference type="ARBA" id="ARBA00022741"/>
    </source>
</evidence>
<dbReference type="InterPro" id="IPR001962">
    <property type="entry name" value="Asn_synthase"/>
</dbReference>
<comment type="pathway">
    <text evidence="1">Amino-acid biosynthesis; L-asparagine biosynthesis; L-asparagine from L-aspartate (L-Gln route): step 1/1.</text>
</comment>
<evidence type="ECO:0000256" key="7">
    <source>
        <dbReference type="ARBA" id="ARBA00048741"/>
    </source>
</evidence>
<dbReference type="InterPro" id="IPR017932">
    <property type="entry name" value="GATase_2_dom"/>
</dbReference>
<dbReference type="SUPFAM" id="SSF56235">
    <property type="entry name" value="N-terminal nucleophile aminohydrolases (Ntn hydrolases)"/>
    <property type="match status" value="1"/>
</dbReference>
<dbReference type="NCBIfam" id="TIGR01536">
    <property type="entry name" value="asn_synth_AEB"/>
    <property type="match status" value="1"/>
</dbReference>
<comment type="similarity">
    <text evidence="2">Belongs to the asparagine synthetase family.</text>
</comment>
<dbReference type="GO" id="GO:0006529">
    <property type="term" value="P:asparagine biosynthetic process"/>
    <property type="evidence" value="ECO:0007669"/>
    <property type="project" value="InterPro"/>
</dbReference>
<feature type="binding site" evidence="8">
    <location>
        <position position="80"/>
    </location>
    <ligand>
        <name>L-glutamine</name>
        <dbReference type="ChEBI" id="CHEBI:58359"/>
    </ligand>
</feature>
<proteinExistence type="inferred from homology"/>
<dbReference type="CDD" id="cd00712">
    <property type="entry name" value="AsnB"/>
    <property type="match status" value="1"/>
</dbReference>
<dbReference type="InterPro" id="IPR029055">
    <property type="entry name" value="Ntn_hydrolases_N"/>
</dbReference>
<dbReference type="CDD" id="cd01991">
    <property type="entry name" value="Asn_synthase_B_C"/>
    <property type="match status" value="1"/>
</dbReference>
<evidence type="ECO:0000259" key="9">
    <source>
        <dbReference type="PROSITE" id="PS51278"/>
    </source>
</evidence>
<dbReference type="Pfam" id="PF13537">
    <property type="entry name" value="GATase_7"/>
    <property type="match status" value="1"/>
</dbReference>
<comment type="catalytic activity">
    <reaction evidence="7">
        <text>L-aspartate + L-glutamine + ATP + H2O = L-asparagine + L-glutamate + AMP + diphosphate + H(+)</text>
        <dbReference type="Rhea" id="RHEA:12228"/>
        <dbReference type="ChEBI" id="CHEBI:15377"/>
        <dbReference type="ChEBI" id="CHEBI:15378"/>
        <dbReference type="ChEBI" id="CHEBI:29985"/>
        <dbReference type="ChEBI" id="CHEBI:29991"/>
        <dbReference type="ChEBI" id="CHEBI:30616"/>
        <dbReference type="ChEBI" id="CHEBI:33019"/>
        <dbReference type="ChEBI" id="CHEBI:58048"/>
        <dbReference type="ChEBI" id="CHEBI:58359"/>
        <dbReference type="ChEBI" id="CHEBI:456215"/>
        <dbReference type="EC" id="6.3.5.4"/>
    </reaction>
</comment>
<organism evidence="10 11">
    <name type="scientific">Pelobium manganitolerans</name>
    <dbReference type="NCBI Taxonomy" id="1842495"/>
    <lineage>
        <taxon>Bacteria</taxon>
        <taxon>Pseudomonadati</taxon>
        <taxon>Bacteroidota</taxon>
        <taxon>Sphingobacteriia</taxon>
        <taxon>Sphingobacteriales</taxon>
        <taxon>Sphingobacteriaceae</taxon>
        <taxon>Pelobium</taxon>
    </lineage>
</organism>
<evidence type="ECO:0000256" key="6">
    <source>
        <dbReference type="ARBA" id="ARBA00022962"/>
    </source>
</evidence>
<dbReference type="Proteomes" id="UP000283433">
    <property type="component" value="Unassembled WGS sequence"/>
</dbReference>
<dbReference type="EC" id="6.3.5.4" evidence="3"/>
<keyword evidence="4 8" id="KW-0547">Nucleotide-binding</keyword>
<dbReference type="PANTHER" id="PTHR43284">
    <property type="entry name" value="ASPARAGINE SYNTHETASE (GLUTAMINE-HYDROLYZING)"/>
    <property type="match status" value="1"/>
</dbReference>
<dbReference type="PANTHER" id="PTHR43284:SF1">
    <property type="entry name" value="ASPARAGINE SYNTHETASE"/>
    <property type="match status" value="1"/>
</dbReference>
<sequence length="586" mass="67117">MADVQAHGGPDDEGFYVDTEHGLGLAHRRLSLLDLSAAGRQPMCSPDNQVVLVFNGEIYNFRDLKEKLSAERITFNSQTDSEVIIAAYQHWGTDAFSKLKGMFAFALYDRVKQEIYLVRDSQGIKPLYVYQHQKIIAFASEVKAFSAAKLPLSTNTDWPIALLSMGHLPEPLTTYQEVRMMPKGTFTTFSLEESEPRQEVQCLEYEKSFADFQSESPQIAINQFLDKAIQSQLVADAPIGVFLSGGIDSSLLALQAAKHQKEKLITVSLNFKEKQFSESTFQQTISRLLPGAHHSKTVDEQLFAAYFDGILGNMDQPGVDGINTWFVSQAAKEAGLTAVLSGVGADELFGGYPSFRRMPYIPFLRTFSFLAPLATQLTHNEGLKRWTYLNEKNPSFEYLFLRGFFDPRQLKSFFSIHRNQQIASLQHIDLAQRQIPKNYDGKRAAWFEQNYFMQNQLLKDTDSMSMRHGLEIRVPFLDEDLVHYVNTLPSSILFPKNKPAKHFLVHAFDDLLPEMIWKRPKMGFTFPFQFWLKRHPRYLSLKSRYPKLSNLYTAFERDQIHWSKIMALLVMEQFGGFELLNDKRDA</sequence>
<evidence type="ECO:0000256" key="8">
    <source>
        <dbReference type="PIRSR" id="PIRSR001589-2"/>
    </source>
</evidence>